<evidence type="ECO:0000256" key="1">
    <source>
        <dbReference type="SAM" id="MobiDB-lite"/>
    </source>
</evidence>
<dbReference type="PANTHER" id="PTHR16074">
    <property type="entry name" value="BARDET-BIEDL SYNDROME 7 PROTEIN"/>
    <property type="match status" value="1"/>
</dbReference>
<dbReference type="VEuPathDB" id="TriTrypDB:LPMP_290700"/>
<dbReference type="GeneID" id="22576834"/>
<proteinExistence type="predicted"/>
<reference evidence="4 5" key="1">
    <citation type="journal article" date="2015" name="Sci. Rep.">
        <title>The genome of Leishmania panamensis: insights into genomics of the L. (Viannia) subgenus.</title>
        <authorList>
            <person name="Llanes A."/>
            <person name="Restrepo C.M."/>
            <person name="Vecchio G.D."/>
            <person name="Anguizola F.J."/>
            <person name="Lleonart R."/>
        </authorList>
    </citation>
    <scope>NUCLEOTIDE SEQUENCE [LARGE SCALE GENOMIC DNA]</scope>
    <source>
        <strain evidence="4 5">MHOM/PA/94/PSC-1</strain>
    </source>
</reference>
<dbReference type="AlphaFoldDB" id="A0A088RVT2"/>
<dbReference type="VEuPathDB" id="TriTrypDB:LPAL13_290011100"/>
<sequence>MTSVITPPALSFKRKAITETASAAHGCLLVYPMNKKSKQRVAVGDSTGLFKVFSVGKRLEPVVVFETLETVAQASEGGVAKEKKAITAATLFSEQLFYIQGSVIHAYSRKGKPFFTVDTNVTEKVHSLAIETPFIFLAGDFMVTTMSETKEVGFFLSPDRVNDMCVYAVPSATVRDGERQLGDYVSCLACNDRVLRLVQANRLVEEISCEAALTTVIYHNLSRLLFYGTQSGTIGVMAVMESGGLRRVDAPMLKGLGGTITSLGLADVNADGQDELLVGYDDGTVCVLIVQPSGSLSSTGVSTVQLTPVWAGGVGERVMSIAGGIITQTAAQPDVLVHTFSGQVIAFTLDTDEPREDAQAAAADAAVKQATLIAKQQDTQGEIEKLRALVAQRTRELSEAPVLREVGDAPVLTVRAHFKMSVILTPVEGTPMLSLVVSADAPLYGMFLQCNAALTFVSTESATVKTRAAGGGAASTSPSSLSSTSTVGPSTTIATITPAQRGSKRLEVHMWVDEGVADTLRATVYSAQAPRTAQIKYIPLCALPLYERVPSGEASLLSSEVVQSMSRLIILGAFQGQDALIWLGQLVPSMADVPRCVEDHQRFVFTSRFLGSLLTVDIEDDQDSDSCSRVIFGCNSLVTLATIKRHIVQACAERSLSISTREHILCQTVLHQLRQLYPLMSSLSSSQRRWKLLQGLRELQGAEGNLSFLPQSFQEVLASAEEVQAEAEAEAQQEGYLKRSVTALYRSFVYFKGHAPLFGETIRVQLEAASCGLGFNPAVLEKIMYPGDTTLQEAAAVEVAAMSTTVLASIKTATCATPTATTIAAVAGDVDAECPTLDNSSKVPSHIVSSPSMSDGET</sequence>
<feature type="region of interest" description="Disordered" evidence="1">
    <location>
        <begin position="469"/>
        <end position="492"/>
    </location>
</feature>
<dbReference type="InterPro" id="IPR056332">
    <property type="entry name" value="Beta-prop_BBS7"/>
</dbReference>
<evidence type="ECO:0000313" key="4">
    <source>
        <dbReference type="EMBL" id="AIO00021.1"/>
    </source>
</evidence>
<dbReference type="Pfam" id="PF23349">
    <property type="entry name" value="BBS7_hp"/>
    <property type="match status" value="1"/>
</dbReference>
<protein>
    <submittedName>
        <fullName evidence="4">Uncharacterized protein</fullName>
    </submittedName>
</protein>
<dbReference type="PANTHER" id="PTHR16074:SF4">
    <property type="entry name" value="BARDET-BIEDL SYNDROME 7 PROTEIN"/>
    <property type="match status" value="1"/>
</dbReference>
<dbReference type="GO" id="GO:0036064">
    <property type="term" value="C:ciliary basal body"/>
    <property type="evidence" value="ECO:0007669"/>
    <property type="project" value="TreeGrafter"/>
</dbReference>
<dbReference type="GO" id="GO:0060271">
    <property type="term" value="P:cilium assembly"/>
    <property type="evidence" value="ECO:0007669"/>
    <property type="project" value="TreeGrafter"/>
</dbReference>
<dbReference type="GO" id="GO:0005930">
    <property type="term" value="C:axoneme"/>
    <property type="evidence" value="ECO:0007669"/>
    <property type="project" value="TreeGrafter"/>
</dbReference>
<dbReference type="Proteomes" id="UP000063063">
    <property type="component" value="Chromosome 29"/>
</dbReference>
<evidence type="ECO:0000259" key="2">
    <source>
        <dbReference type="Pfam" id="PF23349"/>
    </source>
</evidence>
<evidence type="ECO:0000259" key="3">
    <source>
        <dbReference type="Pfam" id="PF23743"/>
    </source>
</evidence>
<dbReference type="KEGG" id="lpan:LPMP_290700"/>
<dbReference type="InterPro" id="IPR056335">
    <property type="entry name" value="BBS7_hairpin"/>
</dbReference>
<feature type="compositionally biased region" description="Low complexity" evidence="1">
    <location>
        <begin position="474"/>
        <end position="492"/>
    </location>
</feature>
<dbReference type="GO" id="GO:0016020">
    <property type="term" value="C:membrane"/>
    <property type="evidence" value="ECO:0007669"/>
    <property type="project" value="TreeGrafter"/>
</dbReference>
<dbReference type="InterPro" id="IPR028994">
    <property type="entry name" value="Integrin_alpha_N"/>
</dbReference>
<feature type="domain" description="BBS7 beta-propeller" evidence="3">
    <location>
        <begin position="33"/>
        <end position="348"/>
    </location>
</feature>
<organism evidence="4 5">
    <name type="scientific">Leishmania panamensis</name>
    <dbReference type="NCBI Taxonomy" id="5679"/>
    <lineage>
        <taxon>Eukaryota</taxon>
        <taxon>Discoba</taxon>
        <taxon>Euglenozoa</taxon>
        <taxon>Kinetoplastea</taxon>
        <taxon>Metakinetoplastina</taxon>
        <taxon>Trypanosomatida</taxon>
        <taxon>Trypanosomatidae</taxon>
        <taxon>Leishmaniinae</taxon>
        <taxon>Leishmania</taxon>
        <taxon>Leishmania guyanensis species complex</taxon>
    </lineage>
</organism>
<name>A0A088RVT2_LEIPA</name>
<dbReference type="SUPFAM" id="SSF69318">
    <property type="entry name" value="Integrin alpha N-terminal domain"/>
    <property type="match status" value="1"/>
</dbReference>
<dbReference type="GO" id="GO:0008104">
    <property type="term" value="P:intracellular protein localization"/>
    <property type="evidence" value="ECO:0007669"/>
    <property type="project" value="TreeGrafter"/>
</dbReference>
<dbReference type="RefSeq" id="XP_010700678.1">
    <property type="nucleotide sequence ID" value="XM_010702376.1"/>
</dbReference>
<dbReference type="EMBL" id="CP009398">
    <property type="protein sequence ID" value="AIO00021.1"/>
    <property type="molecule type" value="Genomic_DNA"/>
</dbReference>
<accession>A0A088RVT2</accession>
<dbReference type="OrthoDB" id="414590at2759"/>
<dbReference type="Pfam" id="PF23743">
    <property type="entry name" value="Beta-prop_BBS7"/>
    <property type="match status" value="1"/>
</dbReference>
<gene>
    <name evidence="4" type="ORF">LPMP_290700</name>
</gene>
<feature type="domain" description="BBS7 helical hairpin" evidence="2">
    <location>
        <begin position="668"/>
        <end position="754"/>
    </location>
</feature>
<dbReference type="GO" id="GO:0034464">
    <property type="term" value="C:BBSome"/>
    <property type="evidence" value="ECO:0007669"/>
    <property type="project" value="TreeGrafter"/>
</dbReference>
<dbReference type="eggNOG" id="ENOG502QPS5">
    <property type="taxonomic scope" value="Eukaryota"/>
</dbReference>
<keyword evidence="5" id="KW-1185">Reference proteome</keyword>
<evidence type="ECO:0000313" key="5">
    <source>
        <dbReference type="Proteomes" id="UP000063063"/>
    </source>
</evidence>